<evidence type="ECO:0000256" key="1">
    <source>
        <dbReference type="ARBA" id="ARBA00004651"/>
    </source>
</evidence>
<feature type="transmembrane region" description="Helical" evidence="6">
    <location>
        <begin position="114"/>
        <end position="135"/>
    </location>
</feature>
<keyword evidence="5 6" id="KW-0472">Membrane</keyword>
<reference evidence="7 8" key="1">
    <citation type="submission" date="2021-05" db="EMBL/GenBank/DDBJ databases">
        <title>Fusibacter ferrireducens sp. nov., an anaerobic, sulfur- and Fe-reducing bacterium isolated from the mangrove sediment.</title>
        <authorList>
            <person name="Qiu D."/>
        </authorList>
    </citation>
    <scope>NUCLEOTIDE SEQUENCE [LARGE SCALE GENOMIC DNA]</scope>
    <source>
        <strain evidence="7 8">DSM 12116</strain>
    </source>
</reference>
<evidence type="ECO:0000313" key="7">
    <source>
        <dbReference type="EMBL" id="MBS7526166.1"/>
    </source>
</evidence>
<evidence type="ECO:0000313" key="8">
    <source>
        <dbReference type="Proteomes" id="UP000746471"/>
    </source>
</evidence>
<gene>
    <name evidence="7" type="ORF">KHM83_05720</name>
</gene>
<feature type="transmembrane region" description="Helical" evidence="6">
    <location>
        <begin position="284"/>
        <end position="304"/>
    </location>
</feature>
<comment type="caution">
    <text evidence="7">The sequence shown here is derived from an EMBL/GenBank/DDBJ whole genome shotgun (WGS) entry which is preliminary data.</text>
</comment>
<dbReference type="PANTHER" id="PTHR43652">
    <property type="entry name" value="BASIC AMINO ACID ANTIPORTER YFCC-RELATED"/>
    <property type="match status" value="1"/>
</dbReference>
<proteinExistence type="predicted"/>
<keyword evidence="2" id="KW-1003">Cell membrane</keyword>
<sequence length="462" mass="50203">MEPKANKKKFQIPDTYALLLFFIIFAAILTYIIPAGIYDKFPDTTTIDPNSFHFVDRTPVNLFDAIQSISLGMIKGAKIIFSIFLVSGAFKVINDTGAIEAGIDSLSNRLKDKIIFLIPVILTAMSILGYLEIIVNQTIVFIPIGLVIARKLKMDPIVGLSMMYLGTYVGFVFGGMGPFTVQVAQTIAGVPVLSGIGFRTAVFVIALIATAIFLMRYAQKVMANPASSALGTDKYDWAVDVHEDQKIDFDGKHKIILLAIFVAFGIYIYGALNYKWSMNELNTVTIFLAVFAGVLTKMSVNGMAKSFIDGCKMATYSALLIGFATAISVVLTNGNVISTIIYYCSLPLASTSRMVSGVLIFFFNWIFNFFVPSGSGQAAVVMPILAPLGDVIGLSKQVIISGYKYGDGITNLIIPTSGTLMGFIGLARISYQKWLKFILPLVGIWTLISTCAIIVGVAIGWQ</sequence>
<evidence type="ECO:0000256" key="6">
    <source>
        <dbReference type="SAM" id="Phobius"/>
    </source>
</evidence>
<evidence type="ECO:0000256" key="5">
    <source>
        <dbReference type="ARBA" id="ARBA00023136"/>
    </source>
</evidence>
<name>A0ABS5PM94_9FIRM</name>
<feature type="transmembrane region" description="Helical" evidence="6">
    <location>
        <begin position="156"/>
        <end position="176"/>
    </location>
</feature>
<feature type="transmembrane region" description="Helical" evidence="6">
    <location>
        <begin position="316"/>
        <end position="342"/>
    </location>
</feature>
<dbReference type="Pfam" id="PF03606">
    <property type="entry name" value="DcuC"/>
    <property type="match status" value="1"/>
</dbReference>
<dbReference type="EMBL" id="JAHBCL010000008">
    <property type="protein sequence ID" value="MBS7526166.1"/>
    <property type="molecule type" value="Genomic_DNA"/>
</dbReference>
<evidence type="ECO:0000256" key="2">
    <source>
        <dbReference type="ARBA" id="ARBA00022475"/>
    </source>
</evidence>
<keyword evidence="3 6" id="KW-0812">Transmembrane</keyword>
<organism evidence="7 8">
    <name type="scientific">Fusibacter paucivorans</name>
    <dbReference type="NCBI Taxonomy" id="76009"/>
    <lineage>
        <taxon>Bacteria</taxon>
        <taxon>Bacillati</taxon>
        <taxon>Bacillota</taxon>
        <taxon>Clostridia</taxon>
        <taxon>Eubacteriales</taxon>
        <taxon>Eubacteriales Family XII. Incertae Sedis</taxon>
        <taxon>Fusibacter</taxon>
    </lineage>
</organism>
<protein>
    <submittedName>
        <fullName evidence="7">YfcC family protein</fullName>
    </submittedName>
</protein>
<feature type="transmembrane region" description="Helical" evidence="6">
    <location>
        <begin position="412"/>
        <end position="431"/>
    </location>
</feature>
<keyword evidence="4 6" id="KW-1133">Transmembrane helix</keyword>
<feature type="transmembrane region" description="Helical" evidence="6">
    <location>
        <begin position="16"/>
        <end position="38"/>
    </location>
</feature>
<feature type="transmembrane region" description="Helical" evidence="6">
    <location>
        <begin position="354"/>
        <end position="371"/>
    </location>
</feature>
<dbReference type="InterPro" id="IPR018385">
    <property type="entry name" value="C4_dicarb_anaerob_car-like"/>
</dbReference>
<keyword evidence="8" id="KW-1185">Reference proteome</keyword>
<dbReference type="PANTHER" id="PTHR43652:SF2">
    <property type="entry name" value="BASIC AMINO ACID ANTIPORTER YFCC-RELATED"/>
    <property type="match status" value="1"/>
</dbReference>
<dbReference type="Proteomes" id="UP000746471">
    <property type="component" value="Unassembled WGS sequence"/>
</dbReference>
<dbReference type="RefSeq" id="WP_213235953.1">
    <property type="nucleotide sequence ID" value="NZ_JAHBCL010000008.1"/>
</dbReference>
<dbReference type="InterPro" id="IPR051679">
    <property type="entry name" value="DASS-Related_Transporters"/>
</dbReference>
<evidence type="ECO:0000256" key="3">
    <source>
        <dbReference type="ARBA" id="ARBA00022692"/>
    </source>
</evidence>
<comment type="subcellular location">
    <subcellularLocation>
        <location evidence="1">Cell membrane</location>
        <topology evidence="1">Multi-pass membrane protein</topology>
    </subcellularLocation>
</comment>
<feature type="transmembrane region" description="Helical" evidence="6">
    <location>
        <begin position="196"/>
        <end position="215"/>
    </location>
</feature>
<feature type="transmembrane region" description="Helical" evidence="6">
    <location>
        <begin position="255"/>
        <end position="272"/>
    </location>
</feature>
<accession>A0ABS5PM94</accession>
<evidence type="ECO:0000256" key="4">
    <source>
        <dbReference type="ARBA" id="ARBA00022989"/>
    </source>
</evidence>
<feature type="transmembrane region" description="Helical" evidence="6">
    <location>
        <begin position="438"/>
        <end position="461"/>
    </location>
</feature>